<dbReference type="Gene3D" id="1.20.1260.10">
    <property type="match status" value="1"/>
</dbReference>
<evidence type="ECO:0008006" key="3">
    <source>
        <dbReference type="Google" id="ProtNLM"/>
    </source>
</evidence>
<dbReference type="EMBL" id="CP092109">
    <property type="protein sequence ID" value="UWZ78620.1"/>
    <property type="molecule type" value="Genomic_DNA"/>
</dbReference>
<reference evidence="1" key="1">
    <citation type="journal article" date="2022" name="Environ. Microbiol.">
        <title>Geoalkalibacter halelectricus SAP #1 sp. nov. possessing extracellular electron transfer and mineral#reducing capabilities from a haloalkaline environment.</title>
        <authorList>
            <person name="Yadav S."/>
            <person name="Singh R."/>
            <person name="Sundharam S.S."/>
            <person name="Chaudhary S."/>
            <person name="Krishnamurthi S."/>
            <person name="Patil S.A."/>
        </authorList>
    </citation>
    <scope>NUCLEOTIDE SEQUENCE</scope>
    <source>
        <strain evidence="1">SAP-1</strain>
    </source>
</reference>
<dbReference type="SUPFAM" id="SSF47240">
    <property type="entry name" value="Ferritin-like"/>
    <property type="match status" value="1"/>
</dbReference>
<dbReference type="Proteomes" id="UP001060414">
    <property type="component" value="Chromosome"/>
</dbReference>
<name>A0ABY5ZL28_9BACT</name>
<evidence type="ECO:0000313" key="2">
    <source>
        <dbReference type="Proteomes" id="UP001060414"/>
    </source>
</evidence>
<protein>
    <recommendedName>
        <fullName evidence="3">Rubrerythrin</fullName>
    </recommendedName>
</protein>
<gene>
    <name evidence="1" type="ORF">L9S41_13140</name>
</gene>
<sequence length="153" mass="17447">MDEFFDTCAEIESTLSLIYRRMANAIRGNERLKELLLQMAKDEADHVNQIRFARLLPADASFTGTKVSKTKLDLMLLKAQSLLQDIEAAPPAEEDALLRAIELEEGFMQVHVGSALEFSDPRLKERFELLARADEEHVATLREYFAEVYQRSA</sequence>
<dbReference type="RefSeq" id="WP_260746976.1">
    <property type="nucleotide sequence ID" value="NZ_CP092109.1"/>
</dbReference>
<proteinExistence type="predicted"/>
<accession>A0ABY5ZL28</accession>
<evidence type="ECO:0000313" key="1">
    <source>
        <dbReference type="EMBL" id="UWZ78620.1"/>
    </source>
</evidence>
<keyword evidence="2" id="KW-1185">Reference proteome</keyword>
<dbReference type="InterPro" id="IPR012347">
    <property type="entry name" value="Ferritin-like"/>
</dbReference>
<dbReference type="InterPro" id="IPR009078">
    <property type="entry name" value="Ferritin-like_SF"/>
</dbReference>
<organism evidence="1 2">
    <name type="scientific">Geoalkalibacter halelectricus</name>
    <dbReference type="NCBI Taxonomy" id="2847045"/>
    <lineage>
        <taxon>Bacteria</taxon>
        <taxon>Pseudomonadati</taxon>
        <taxon>Thermodesulfobacteriota</taxon>
        <taxon>Desulfuromonadia</taxon>
        <taxon>Desulfuromonadales</taxon>
        <taxon>Geoalkalibacteraceae</taxon>
        <taxon>Geoalkalibacter</taxon>
    </lineage>
</organism>